<dbReference type="Gene3D" id="2.40.30.170">
    <property type="match status" value="1"/>
</dbReference>
<protein>
    <submittedName>
        <fullName evidence="6">Membrane-fusion protein</fullName>
    </submittedName>
</protein>
<evidence type="ECO:0000313" key="7">
    <source>
        <dbReference type="Proteomes" id="UP000066014"/>
    </source>
</evidence>
<feature type="coiled-coil region" evidence="2">
    <location>
        <begin position="192"/>
        <end position="219"/>
    </location>
</feature>
<dbReference type="STRING" id="1458426.SMCB_1450"/>
<dbReference type="KEGG" id="cbab:SMCB_1450"/>
<dbReference type="GO" id="GO:1990281">
    <property type="term" value="C:efflux pump complex"/>
    <property type="evidence" value="ECO:0007669"/>
    <property type="project" value="TreeGrafter"/>
</dbReference>
<feature type="transmembrane region" description="Helical" evidence="4">
    <location>
        <begin position="34"/>
        <end position="58"/>
    </location>
</feature>
<keyword evidence="4" id="KW-0812">Transmembrane</keyword>
<dbReference type="Gene3D" id="2.40.50.100">
    <property type="match status" value="1"/>
</dbReference>
<keyword evidence="7" id="KW-1185">Reference proteome</keyword>
<evidence type="ECO:0000256" key="4">
    <source>
        <dbReference type="SAM" id="Phobius"/>
    </source>
</evidence>
<name>A0A060NVU2_9BURK</name>
<sequence>MNRCPRLTASPTPATLPPARPPVAQRMQATLPTLAALPIAATTLSALPLAAALLFGLLSASSALGQNTNPQTQAATAAATSVQTARLDSVWLQPERSAAATVLARNESRLSAEVGGRVLSWGADVGATVRRGDLLLQIDPTDHELALQRAQAGRDAAMSRLQLGLAQLQRARDLVAQGFFSKEALTQRETEVALQQADLASAEAQLRSARRQLERTRVLAPFAGTVVQRTAQVGETVAPGTPLFVLAESGAAEVQAHVPPAEVPGLRRAGAWQFQPQGSELTHPLRLLRVSATVQAANRTQTVRLGWAEAAAPGTDPGAATGTAPPGSSGVLRWRDPQPHIPAALMVRRGDALGIFVRQGQQARFIGLPGAQEGRAVATQLPPDTLVVVRGQAALTDGQALN</sequence>
<dbReference type="GO" id="GO:0015562">
    <property type="term" value="F:efflux transmembrane transporter activity"/>
    <property type="evidence" value="ECO:0007669"/>
    <property type="project" value="TreeGrafter"/>
</dbReference>
<feature type="domain" description="CzcB-like barrel-sandwich hybrid" evidence="5">
    <location>
        <begin position="110"/>
        <end position="247"/>
    </location>
</feature>
<reference evidence="6 7" key="1">
    <citation type="journal article" date="2014" name="Nat. Commun.">
        <title>Physiological and genomic features of highly alkaliphilic hydrogen-utilizing Betaproteobacteria from a continental serpentinizing site.</title>
        <authorList>
            <person name="Suzuki S."/>
            <person name="Kuenen J.G."/>
            <person name="Schipper K."/>
            <person name="van der Velde S."/>
            <person name="Ishii S."/>
            <person name="Wu A."/>
            <person name="Sorokin D.Y."/>
            <person name="Tenney A."/>
            <person name="Meng X.Y."/>
            <person name="Morrill P.L."/>
            <person name="Kamagata Y."/>
            <person name="Muyzer G."/>
            <person name="Nealson K.H."/>
        </authorList>
    </citation>
    <scope>NUCLEOTIDE SEQUENCE [LARGE SCALE GENOMIC DNA]</scope>
    <source>
        <strain evidence="6 7">B1</strain>
    </source>
</reference>
<evidence type="ECO:0000256" key="2">
    <source>
        <dbReference type="SAM" id="Coils"/>
    </source>
</evidence>
<evidence type="ECO:0000259" key="5">
    <source>
        <dbReference type="Pfam" id="PF25973"/>
    </source>
</evidence>
<feature type="compositionally biased region" description="Low complexity" evidence="3">
    <location>
        <begin position="1"/>
        <end position="13"/>
    </location>
</feature>
<keyword evidence="4" id="KW-1133">Transmembrane helix</keyword>
<gene>
    <name evidence="6" type="ORF">SMCB_1450</name>
</gene>
<evidence type="ECO:0000256" key="1">
    <source>
        <dbReference type="ARBA" id="ARBA00009477"/>
    </source>
</evidence>
<evidence type="ECO:0000313" key="6">
    <source>
        <dbReference type="EMBL" id="BAO83678.1"/>
    </source>
</evidence>
<dbReference type="InterPro" id="IPR006143">
    <property type="entry name" value="RND_pump_MFP"/>
</dbReference>
<feature type="region of interest" description="Disordered" evidence="3">
    <location>
        <begin position="1"/>
        <end position="21"/>
    </location>
</feature>
<organism evidence="6 7">
    <name type="scientific">Serpentinimonas maccroryi</name>
    <dbReference type="NCBI Taxonomy" id="1458426"/>
    <lineage>
        <taxon>Bacteria</taxon>
        <taxon>Pseudomonadati</taxon>
        <taxon>Pseudomonadota</taxon>
        <taxon>Betaproteobacteria</taxon>
        <taxon>Burkholderiales</taxon>
        <taxon>Comamonadaceae</taxon>
        <taxon>Serpentinimonas</taxon>
    </lineage>
</organism>
<dbReference type="EMBL" id="AP014569">
    <property type="protein sequence ID" value="BAO83678.1"/>
    <property type="molecule type" value="Genomic_DNA"/>
</dbReference>
<keyword evidence="4" id="KW-0472">Membrane</keyword>
<dbReference type="Gene3D" id="1.10.287.470">
    <property type="entry name" value="Helix hairpin bin"/>
    <property type="match status" value="1"/>
</dbReference>
<dbReference type="HOGENOM" id="CLU_018816_1_4_4"/>
<comment type="similarity">
    <text evidence="1">Belongs to the membrane fusion protein (MFP) (TC 8.A.1) family.</text>
</comment>
<keyword evidence="2" id="KW-0175">Coiled coil</keyword>
<dbReference type="AlphaFoldDB" id="A0A060NVU2"/>
<proteinExistence type="inferred from homology"/>
<dbReference type="RefSeq" id="WP_052468446.1">
    <property type="nucleotide sequence ID" value="NZ_AP014569.1"/>
</dbReference>
<dbReference type="InterPro" id="IPR058647">
    <property type="entry name" value="BSH_CzcB-like"/>
</dbReference>
<dbReference type="Proteomes" id="UP000066014">
    <property type="component" value="Chromosome"/>
</dbReference>
<dbReference type="OrthoDB" id="5502471at2"/>
<dbReference type="NCBIfam" id="TIGR01730">
    <property type="entry name" value="RND_mfp"/>
    <property type="match status" value="1"/>
</dbReference>
<dbReference type="Pfam" id="PF25973">
    <property type="entry name" value="BSH_CzcB"/>
    <property type="match status" value="1"/>
</dbReference>
<dbReference type="PANTHER" id="PTHR30469:SF15">
    <property type="entry name" value="HLYD FAMILY OF SECRETION PROTEINS"/>
    <property type="match status" value="1"/>
</dbReference>
<evidence type="ECO:0000256" key="3">
    <source>
        <dbReference type="SAM" id="MobiDB-lite"/>
    </source>
</evidence>
<accession>A0A060NVU2</accession>
<dbReference type="SUPFAM" id="SSF111369">
    <property type="entry name" value="HlyD-like secretion proteins"/>
    <property type="match status" value="1"/>
</dbReference>
<dbReference type="PANTHER" id="PTHR30469">
    <property type="entry name" value="MULTIDRUG RESISTANCE PROTEIN MDTA"/>
    <property type="match status" value="1"/>
</dbReference>